<feature type="transmembrane region" description="Helical" evidence="13">
    <location>
        <begin position="148"/>
        <end position="166"/>
    </location>
</feature>
<keyword evidence="8 13" id="KW-1133">Transmembrane helix</keyword>
<dbReference type="NCBIfam" id="NF007093">
    <property type="entry name" value="PRK09547.1"/>
    <property type="match status" value="1"/>
</dbReference>
<feature type="transmembrane region" description="Helical" evidence="13">
    <location>
        <begin position="248"/>
        <end position="271"/>
    </location>
</feature>
<keyword evidence="7 13" id="KW-0812">Transmembrane</keyword>
<comment type="similarity">
    <text evidence="2 13">Belongs to the NhaB Na(+)/H(+) (TC 2.A.34) antiporter family.</text>
</comment>
<comment type="catalytic activity">
    <reaction evidence="13">
        <text>2 Na(+)(in) + 3 H(+)(out) = 2 Na(+)(out) + 3 H(+)(in)</text>
        <dbReference type="Rhea" id="RHEA:29247"/>
        <dbReference type="ChEBI" id="CHEBI:15378"/>
        <dbReference type="ChEBI" id="CHEBI:29101"/>
    </reaction>
</comment>
<organism evidence="14 15">
    <name type="scientific">Aliikangiella maris</name>
    <dbReference type="NCBI Taxonomy" id="3162458"/>
    <lineage>
        <taxon>Bacteria</taxon>
        <taxon>Pseudomonadati</taxon>
        <taxon>Pseudomonadota</taxon>
        <taxon>Gammaproteobacteria</taxon>
        <taxon>Oceanospirillales</taxon>
        <taxon>Pleioneaceae</taxon>
        <taxon>Aliikangiella</taxon>
    </lineage>
</organism>
<dbReference type="EMBL" id="JBEVCJ010000015">
    <property type="protein sequence ID" value="MET1255955.1"/>
    <property type="molecule type" value="Genomic_DNA"/>
</dbReference>
<keyword evidence="11 13" id="KW-0472">Membrane</keyword>
<accession>A0ABV2BVL7</accession>
<proteinExistence type="inferred from homology"/>
<sequence length="545" mass="59177">MSRSIPSAFIANFLGNAPAWYKITILLFLLVNPMLLAVAGPYITGWVLILEFIFTLAMALKCYPLLPGGLLAIEAVLIGLTSHATVLHEIVNALEVILLLIFMVAGIYFMKSLLLFIFTKLLLGVRSKVLLSVMFCFVAAFLSAFLDALTVTAVVIAVGVGFYGIFHKVASGKKFTSDHDHGTDDEVHELHREDLDAFRAFLRSLIMHAAVGTALGGVCTLVGEPQNLLIAEKAKWEFIEFFLRMAPVTIPVLICGLSTTVILELTGWFGYGHKLPEKVRTVMEEYAEYENEQRTNRDKAALIAQALTGVWLIIALAFHFAPVGLIGLSVIIFATALCGVTEEHQIGHAFEEALPFTALLTVFFAIVGVIADQHLFKPITDAVLALDGNTQIAMFYIANGVLSMISDNVFVATVYINEVAKAVLDGTISRDTFDMLAVAINTGTNIPSVATPNGQAAFLFLLTSAIAPLVRLSYVKMVIMAFPYTIVMSTVGLIMVLTSLQTATHAMEDSGLIKHHTAEQLCLSLGGDWKGESCLLEESQSKSGH</sequence>
<dbReference type="PANTHER" id="PTHR43302:SF1">
    <property type="entry name" value="NA(+)_H(+) ANTIPORTER NHAB"/>
    <property type="match status" value="1"/>
</dbReference>
<evidence type="ECO:0000256" key="3">
    <source>
        <dbReference type="ARBA" id="ARBA00022448"/>
    </source>
</evidence>
<feature type="transmembrane region" description="Helical" evidence="13">
    <location>
        <begin position="456"/>
        <end position="474"/>
    </location>
</feature>
<keyword evidence="3 13" id="KW-0813">Transport</keyword>
<feature type="transmembrane region" description="Helical" evidence="13">
    <location>
        <begin position="90"/>
        <end position="109"/>
    </location>
</feature>
<evidence type="ECO:0000256" key="7">
    <source>
        <dbReference type="ARBA" id="ARBA00022692"/>
    </source>
</evidence>
<keyword evidence="12 13" id="KW-0739">Sodium transport</keyword>
<feature type="transmembrane region" description="Helical" evidence="13">
    <location>
        <begin position="121"/>
        <end position="142"/>
    </location>
</feature>
<evidence type="ECO:0000313" key="15">
    <source>
        <dbReference type="Proteomes" id="UP001548189"/>
    </source>
</evidence>
<evidence type="ECO:0000256" key="5">
    <source>
        <dbReference type="ARBA" id="ARBA00022475"/>
    </source>
</evidence>
<evidence type="ECO:0000256" key="8">
    <source>
        <dbReference type="ARBA" id="ARBA00022989"/>
    </source>
</evidence>
<evidence type="ECO:0000313" key="14">
    <source>
        <dbReference type="EMBL" id="MET1255955.1"/>
    </source>
</evidence>
<evidence type="ECO:0000256" key="6">
    <source>
        <dbReference type="ARBA" id="ARBA00022519"/>
    </source>
</evidence>
<dbReference type="PANTHER" id="PTHR43302">
    <property type="entry name" value="TRANSPORTER ARSB-RELATED"/>
    <property type="match status" value="1"/>
</dbReference>
<evidence type="ECO:0000256" key="9">
    <source>
        <dbReference type="ARBA" id="ARBA00023053"/>
    </source>
</evidence>
<evidence type="ECO:0000256" key="1">
    <source>
        <dbReference type="ARBA" id="ARBA00004651"/>
    </source>
</evidence>
<dbReference type="InterPro" id="IPR004671">
    <property type="entry name" value="Na+/H+_antiporter_NhaB"/>
</dbReference>
<feature type="transmembrane region" description="Helical" evidence="13">
    <location>
        <begin position="481"/>
        <end position="500"/>
    </location>
</feature>
<gene>
    <name evidence="13 14" type="primary">nhaB</name>
    <name evidence="14" type="ORF">ABVT43_12515</name>
</gene>
<reference evidence="14 15" key="1">
    <citation type="submission" date="2024-06" db="EMBL/GenBank/DDBJ databases">
        <authorList>
            <person name="Li F."/>
        </authorList>
    </citation>
    <scope>NUCLEOTIDE SEQUENCE [LARGE SCALE GENOMIC DNA]</scope>
    <source>
        <strain evidence="14 15">GXAS 311</strain>
    </source>
</reference>
<feature type="transmembrane region" description="Helical" evidence="13">
    <location>
        <begin position="62"/>
        <end position="84"/>
    </location>
</feature>
<comment type="caution">
    <text evidence="14">The sequence shown here is derived from an EMBL/GenBank/DDBJ whole genome shotgun (WGS) entry which is preliminary data.</text>
</comment>
<dbReference type="Proteomes" id="UP001548189">
    <property type="component" value="Unassembled WGS sequence"/>
</dbReference>
<dbReference type="Pfam" id="PF06450">
    <property type="entry name" value="NhaB"/>
    <property type="match status" value="1"/>
</dbReference>
<keyword evidence="10 13" id="KW-0406">Ion transport</keyword>
<comment type="function">
    <text evidence="13">Na(+)/H(+) antiporter that extrudes sodium in exchange for external protons.</text>
</comment>
<name>A0ABV2BVL7_9GAMM</name>
<keyword evidence="9 13" id="KW-0915">Sodium</keyword>
<keyword evidence="15" id="KW-1185">Reference proteome</keyword>
<comment type="subcellular location">
    <subcellularLocation>
        <location evidence="1 13">Cell membrane</location>
        <topology evidence="1 13">Multi-pass membrane protein</topology>
    </subcellularLocation>
</comment>
<feature type="transmembrane region" description="Helical" evidence="13">
    <location>
        <begin position="20"/>
        <end position="50"/>
    </location>
</feature>
<evidence type="ECO:0000256" key="12">
    <source>
        <dbReference type="ARBA" id="ARBA00023201"/>
    </source>
</evidence>
<evidence type="ECO:0000256" key="13">
    <source>
        <dbReference type="HAMAP-Rule" id="MF_01599"/>
    </source>
</evidence>
<protein>
    <recommendedName>
        <fullName evidence="13">Na(+)/H(+) antiporter NhaB</fullName>
    </recommendedName>
    <alternativeName>
        <fullName evidence="13">Sodium/proton antiporter NhaB</fullName>
    </alternativeName>
</protein>
<evidence type="ECO:0000256" key="2">
    <source>
        <dbReference type="ARBA" id="ARBA00006036"/>
    </source>
</evidence>
<evidence type="ECO:0000256" key="4">
    <source>
        <dbReference type="ARBA" id="ARBA00022449"/>
    </source>
</evidence>
<keyword evidence="4 13" id="KW-0050">Antiport</keyword>
<feature type="transmembrane region" description="Helical" evidence="13">
    <location>
        <begin position="200"/>
        <end position="223"/>
    </location>
</feature>
<dbReference type="RefSeq" id="WP_353896542.1">
    <property type="nucleotide sequence ID" value="NZ_JBEVCJ010000015.1"/>
</dbReference>
<feature type="transmembrane region" description="Helical" evidence="13">
    <location>
        <begin position="353"/>
        <end position="371"/>
    </location>
</feature>
<evidence type="ECO:0000256" key="10">
    <source>
        <dbReference type="ARBA" id="ARBA00023065"/>
    </source>
</evidence>
<keyword evidence="6" id="KW-0997">Cell inner membrane</keyword>
<evidence type="ECO:0000256" key="11">
    <source>
        <dbReference type="ARBA" id="ARBA00023136"/>
    </source>
</evidence>
<keyword evidence="5 13" id="KW-1003">Cell membrane</keyword>
<dbReference type="HAMAP" id="MF_01599">
    <property type="entry name" value="NhaB"/>
    <property type="match status" value="1"/>
</dbReference>